<dbReference type="InterPro" id="IPR033985">
    <property type="entry name" value="SusD-like_N"/>
</dbReference>
<dbReference type="Pfam" id="PF14322">
    <property type="entry name" value="SusD-like_3"/>
    <property type="match status" value="1"/>
</dbReference>
<dbReference type="InterPro" id="IPR012944">
    <property type="entry name" value="SusD_RagB_dom"/>
</dbReference>
<feature type="signal peptide" evidence="6">
    <location>
        <begin position="1"/>
        <end position="21"/>
    </location>
</feature>
<reference evidence="9 10" key="1">
    <citation type="submission" date="2024-04" db="EMBL/GenBank/DDBJ databases">
        <title>Human intestinal bacterial collection.</title>
        <authorList>
            <person name="Pauvert C."/>
            <person name="Hitch T.C.A."/>
            <person name="Clavel T."/>
        </authorList>
    </citation>
    <scope>NUCLEOTIDE SEQUENCE [LARGE SCALE GENOMIC DNA]</scope>
    <source>
        <strain evidence="9 10">CLA-AA-H145</strain>
    </source>
</reference>
<keyword evidence="4" id="KW-0472">Membrane</keyword>
<keyword evidence="10" id="KW-1185">Reference proteome</keyword>
<feature type="domain" description="SusD-like N-terminal" evidence="8">
    <location>
        <begin position="21"/>
        <end position="238"/>
    </location>
</feature>
<evidence type="ECO:0000259" key="7">
    <source>
        <dbReference type="Pfam" id="PF07980"/>
    </source>
</evidence>
<gene>
    <name evidence="9" type="ORF">AAAT34_05535</name>
</gene>
<dbReference type="Gene3D" id="1.25.40.390">
    <property type="match status" value="1"/>
</dbReference>
<comment type="caution">
    <text evidence="9">The sequence shown here is derived from an EMBL/GenBank/DDBJ whole genome shotgun (WGS) entry which is preliminary data.</text>
</comment>
<keyword evidence="3 6" id="KW-0732">Signal</keyword>
<feature type="chain" id="PRO_5046435673" evidence="6">
    <location>
        <begin position="22"/>
        <end position="505"/>
    </location>
</feature>
<evidence type="ECO:0000256" key="4">
    <source>
        <dbReference type="ARBA" id="ARBA00023136"/>
    </source>
</evidence>
<evidence type="ECO:0000256" key="5">
    <source>
        <dbReference type="ARBA" id="ARBA00023237"/>
    </source>
</evidence>
<evidence type="ECO:0000313" key="9">
    <source>
        <dbReference type="EMBL" id="MEQ2486519.1"/>
    </source>
</evidence>
<dbReference type="PROSITE" id="PS51257">
    <property type="entry name" value="PROKAR_LIPOPROTEIN"/>
    <property type="match status" value="1"/>
</dbReference>
<comment type="subcellular location">
    <subcellularLocation>
        <location evidence="1">Cell outer membrane</location>
    </subcellularLocation>
</comment>
<dbReference type="Proteomes" id="UP001487296">
    <property type="component" value="Unassembled WGS sequence"/>
</dbReference>
<organism evidence="9 10">
    <name type="scientific">Hallella faecis</name>
    <dbReference type="NCBI Taxonomy" id="2841596"/>
    <lineage>
        <taxon>Bacteria</taxon>
        <taxon>Pseudomonadati</taxon>
        <taxon>Bacteroidota</taxon>
        <taxon>Bacteroidia</taxon>
        <taxon>Bacteroidales</taxon>
        <taxon>Prevotellaceae</taxon>
        <taxon>Hallella</taxon>
    </lineage>
</organism>
<evidence type="ECO:0000313" key="10">
    <source>
        <dbReference type="Proteomes" id="UP001487296"/>
    </source>
</evidence>
<proteinExistence type="inferred from homology"/>
<comment type="similarity">
    <text evidence="2">Belongs to the SusD family.</text>
</comment>
<feature type="domain" description="RagB/SusD" evidence="7">
    <location>
        <begin position="373"/>
        <end position="505"/>
    </location>
</feature>
<dbReference type="EMBL" id="JBBNFP010000015">
    <property type="protein sequence ID" value="MEQ2486519.1"/>
    <property type="molecule type" value="Genomic_DNA"/>
</dbReference>
<dbReference type="SUPFAM" id="SSF48452">
    <property type="entry name" value="TPR-like"/>
    <property type="match status" value="1"/>
</dbReference>
<evidence type="ECO:0000256" key="6">
    <source>
        <dbReference type="SAM" id="SignalP"/>
    </source>
</evidence>
<keyword evidence="5" id="KW-0998">Cell outer membrane</keyword>
<evidence type="ECO:0000256" key="3">
    <source>
        <dbReference type="ARBA" id="ARBA00022729"/>
    </source>
</evidence>
<evidence type="ECO:0000259" key="8">
    <source>
        <dbReference type="Pfam" id="PF14322"/>
    </source>
</evidence>
<evidence type="ECO:0000256" key="2">
    <source>
        <dbReference type="ARBA" id="ARBA00006275"/>
    </source>
</evidence>
<dbReference type="RefSeq" id="WP_215759601.1">
    <property type="nucleotide sequence ID" value="NZ_JAHKBE010000015.1"/>
</dbReference>
<accession>A0ABV1FQ35</accession>
<sequence length="505" mass="56160">MKKIYLMLALAAGLMSSCDMDKEPYNALPDTEGISTPTDFANARVSLYSGLRGCIGGDSFNNAMEIQTDGFNAVTGYSNTLGDMYRYTFATSSGYFSTVYSSYQGMIARANYILDGYKKVDMSNAVVYTPENIAKIKVAVGDAYFTRAYSIFGLSQYFCADYEASTASAANSGVSYRLDYAPSSSAATYPARATLEQTFKQITEDLDSAAKYITAEGEASYGYFSQDAIKALRARVALAMDDYTNAAKYATELIKDGKYTLAEDADELADLWQNDGGNETIMQFACPTKDELPNSSKIYQPYSDGSVPDYIPTQTLMDLYSAKDYRKQVWFNKMTLTTNTGATGEVYCFNKIVDHGALWTKLQGYEYARFCIEPKMFRIAEMYLIAAEAYAQAGDLTKGAKYLNDLKGKRIEGYEETSFPTKNALMTEVQNEREREMVGEATRLFDLKRWHKGFKRGVPQQLDLCLLPGATTTGFSLDANSPKLTWPIPKHEIDVNKKLVQNPGY</sequence>
<protein>
    <submittedName>
        <fullName evidence="9">RagB/SusD family nutrient uptake outer membrane protein</fullName>
    </submittedName>
</protein>
<name>A0ABV1FQ35_9BACT</name>
<dbReference type="InterPro" id="IPR011990">
    <property type="entry name" value="TPR-like_helical_dom_sf"/>
</dbReference>
<dbReference type="Pfam" id="PF07980">
    <property type="entry name" value="SusD_RagB"/>
    <property type="match status" value="1"/>
</dbReference>
<evidence type="ECO:0000256" key="1">
    <source>
        <dbReference type="ARBA" id="ARBA00004442"/>
    </source>
</evidence>